<accession>A0ABT2VIX4</accession>
<dbReference type="PROSITE" id="PS50109">
    <property type="entry name" value="HIS_KIN"/>
    <property type="match status" value="1"/>
</dbReference>
<dbReference type="PANTHER" id="PTHR43065">
    <property type="entry name" value="SENSOR HISTIDINE KINASE"/>
    <property type="match status" value="1"/>
</dbReference>
<evidence type="ECO:0000259" key="5">
    <source>
        <dbReference type="PROSITE" id="PS50109"/>
    </source>
</evidence>
<keyword evidence="7" id="KW-1185">Reference proteome</keyword>
<keyword evidence="6" id="KW-0418">Kinase</keyword>
<comment type="catalytic activity">
    <reaction evidence="1">
        <text>ATP + protein L-histidine = ADP + protein N-phospho-L-histidine.</text>
        <dbReference type="EC" id="2.7.13.3"/>
    </reaction>
</comment>
<evidence type="ECO:0000256" key="4">
    <source>
        <dbReference type="SAM" id="Phobius"/>
    </source>
</evidence>
<feature type="transmembrane region" description="Helical" evidence="4">
    <location>
        <begin position="158"/>
        <end position="182"/>
    </location>
</feature>
<keyword evidence="6" id="KW-0808">Transferase</keyword>
<dbReference type="PANTHER" id="PTHR43065:SF47">
    <property type="match status" value="1"/>
</dbReference>
<keyword evidence="4" id="KW-1133">Transmembrane helix</keyword>
<dbReference type="EMBL" id="JAOTJC010000002">
    <property type="protein sequence ID" value="MCU7553086.1"/>
    <property type="molecule type" value="Genomic_DNA"/>
</dbReference>
<evidence type="ECO:0000313" key="6">
    <source>
        <dbReference type="EMBL" id="MCU7553086.1"/>
    </source>
</evidence>
<dbReference type="Gene3D" id="1.10.287.130">
    <property type="match status" value="1"/>
</dbReference>
<keyword evidence="4" id="KW-0812">Transmembrane</keyword>
<evidence type="ECO:0000256" key="2">
    <source>
        <dbReference type="ARBA" id="ARBA00012438"/>
    </source>
</evidence>
<dbReference type="GO" id="GO:0016301">
    <property type="term" value="F:kinase activity"/>
    <property type="evidence" value="ECO:0007669"/>
    <property type="project" value="UniProtKB-KW"/>
</dbReference>
<keyword evidence="3" id="KW-0175">Coiled coil</keyword>
<feature type="transmembrane region" description="Helical" evidence="4">
    <location>
        <begin position="12"/>
        <end position="33"/>
    </location>
</feature>
<evidence type="ECO:0000256" key="3">
    <source>
        <dbReference type="SAM" id="Coils"/>
    </source>
</evidence>
<comment type="caution">
    <text evidence="6">The sequence shown here is derived from an EMBL/GenBank/DDBJ whole genome shotgun (WGS) entry which is preliminary data.</text>
</comment>
<name>A0ABT2VIX4_9ALTE</name>
<dbReference type="RefSeq" id="WP_262991776.1">
    <property type="nucleotide sequence ID" value="NZ_JAOTJC010000002.1"/>
</dbReference>
<evidence type="ECO:0000313" key="7">
    <source>
        <dbReference type="Proteomes" id="UP001209257"/>
    </source>
</evidence>
<dbReference type="EC" id="2.7.13.3" evidence="2"/>
<dbReference type="InterPro" id="IPR005467">
    <property type="entry name" value="His_kinase_dom"/>
</dbReference>
<dbReference type="InterPro" id="IPR036890">
    <property type="entry name" value="HATPase_C_sf"/>
</dbReference>
<feature type="domain" description="Histidine kinase" evidence="5">
    <location>
        <begin position="344"/>
        <end position="575"/>
    </location>
</feature>
<sequence length="583" mass="65231">MGTVKTGLSRKLLTRVLSVYFVLTLIVTVGQIFTEYLSTKHHIEDELRTLKNTFATSLTRAIWELNTPQARLIGQGLLELPIVQGVQIRDENGDVIVAYGETIPMQGQTVDAGVMRDHVGGLFSYSFPLVFKFSGRESNVGDVSLYSDFDTIFSRIEVGIFFLIGNAIVKTAFLVFLFMTAFRRMLSEPLSEITDEMSAFDPERPNESKIQVILDDDNELQQLKDSYNQVIDDLIASQTKLHGTQEQLSAANKKLDDQNLLLEQEVAKKTASLSQIMLDLEQQKDELIANQRELRQENENRQYIEDELRKRNAELAKSMDTLKMAKDQLLESERMASLGGLVAGIAHDVNTPMGVGVTAASFLEERLQQLKSAFEDKSLTHKAMVNFLSEAGQTTQLLLTNLHRASDLVASFKQVAVDQASEAERQFNLNSYLHEVLQSLQPSFKQTRHKVAIDCPEDLEIRCAPGVIAQITTNMIMNSLNHGFEDMRSGHIQLSVKAEDDEIIMVYKDDGRGMNEDDLARLFDAFFTTKRGQGGSGLGTHIMYNLVTQTLGGKIEANSQPGQGLEYIIRFPKRTRTTSGSAE</sequence>
<dbReference type="SUPFAM" id="SSF55874">
    <property type="entry name" value="ATPase domain of HSP90 chaperone/DNA topoisomerase II/histidine kinase"/>
    <property type="match status" value="1"/>
</dbReference>
<dbReference type="Gene3D" id="3.30.565.10">
    <property type="entry name" value="Histidine kinase-like ATPase, C-terminal domain"/>
    <property type="match status" value="1"/>
</dbReference>
<gene>
    <name evidence="6" type="ORF">OCL06_00580</name>
</gene>
<dbReference type="SMART" id="SM00387">
    <property type="entry name" value="HATPase_c"/>
    <property type="match status" value="1"/>
</dbReference>
<evidence type="ECO:0000256" key="1">
    <source>
        <dbReference type="ARBA" id="ARBA00000085"/>
    </source>
</evidence>
<feature type="coiled-coil region" evidence="3">
    <location>
        <begin position="245"/>
        <end position="325"/>
    </location>
</feature>
<dbReference type="InterPro" id="IPR003594">
    <property type="entry name" value="HATPase_dom"/>
</dbReference>
<dbReference type="PRINTS" id="PR00344">
    <property type="entry name" value="BCTRLSENSOR"/>
</dbReference>
<organism evidence="6 7">
    <name type="scientific">Alteromonas salexigens</name>
    <dbReference type="NCBI Taxonomy" id="2982530"/>
    <lineage>
        <taxon>Bacteria</taxon>
        <taxon>Pseudomonadati</taxon>
        <taxon>Pseudomonadota</taxon>
        <taxon>Gammaproteobacteria</taxon>
        <taxon>Alteromonadales</taxon>
        <taxon>Alteromonadaceae</taxon>
        <taxon>Alteromonas/Salinimonas group</taxon>
        <taxon>Alteromonas</taxon>
    </lineage>
</organism>
<proteinExistence type="predicted"/>
<keyword evidence="4" id="KW-0472">Membrane</keyword>
<protein>
    <recommendedName>
        <fullName evidence="2">histidine kinase</fullName>
        <ecNumber evidence="2">2.7.13.3</ecNumber>
    </recommendedName>
</protein>
<dbReference type="Pfam" id="PF02518">
    <property type="entry name" value="HATPase_c"/>
    <property type="match status" value="1"/>
</dbReference>
<dbReference type="Proteomes" id="UP001209257">
    <property type="component" value="Unassembled WGS sequence"/>
</dbReference>
<reference evidence="7" key="1">
    <citation type="submission" date="2023-07" db="EMBL/GenBank/DDBJ databases">
        <title>Study on multiphase classification of strain Alteromonas salexigens isolated from the Yellow Sea.</title>
        <authorList>
            <person name="Sun L."/>
        </authorList>
    </citation>
    <scope>NUCLEOTIDE SEQUENCE [LARGE SCALE GENOMIC DNA]</scope>
    <source>
        <strain evidence="7">ASW11-19</strain>
    </source>
</reference>
<dbReference type="InterPro" id="IPR004358">
    <property type="entry name" value="Sig_transdc_His_kin-like_C"/>
</dbReference>